<evidence type="ECO:0000313" key="10">
    <source>
        <dbReference type="EMBL" id="KAE9286683.1"/>
    </source>
</evidence>
<sequence>MAALPIRIETYIEGPYRFSSLPLAASVHRGPVHESEEHSQRPFELQEPVVTDVEVQSLSAVQNAMPDTAVAGLSSSQSSMLSSIQSLFRCVKGSQPVAMSPSVPPLRSIAPQRWPESGLSHTARASRRIQGRFHLKS</sequence>
<gene>
    <name evidence="10" type="ORF">PF001_g21324</name>
    <name evidence="9" type="ORF">PF002_g22801</name>
    <name evidence="8" type="ORF">PF004_g20028</name>
    <name evidence="7" type="ORF">PF005_g21896</name>
    <name evidence="6" type="ORF">PF006_g20908</name>
    <name evidence="4" type="ORF">PF007_g21907</name>
    <name evidence="2" type="ORF">PF009_g22760</name>
    <name evidence="5" type="ORF">PF010_g21092</name>
    <name evidence="3" type="ORF">PF011_g20646</name>
</gene>
<evidence type="ECO:0000313" key="14">
    <source>
        <dbReference type="Proteomes" id="UP000440367"/>
    </source>
</evidence>
<evidence type="ECO:0000313" key="7">
    <source>
        <dbReference type="EMBL" id="KAE9183889.1"/>
    </source>
</evidence>
<evidence type="ECO:0000313" key="16">
    <source>
        <dbReference type="Proteomes" id="UP000441208"/>
    </source>
</evidence>
<evidence type="ECO:0000313" key="11">
    <source>
        <dbReference type="Proteomes" id="UP000429523"/>
    </source>
</evidence>
<dbReference type="EMBL" id="QXGD01001885">
    <property type="protein sequence ID" value="KAE9197249.1"/>
    <property type="molecule type" value="Genomic_DNA"/>
</dbReference>
<comment type="caution">
    <text evidence="4">The sequence shown here is derived from an EMBL/GenBank/DDBJ whole genome shotgun (WGS) entry which is preliminary data.</text>
</comment>
<dbReference type="Proteomes" id="UP000429523">
    <property type="component" value="Unassembled WGS sequence"/>
</dbReference>
<evidence type="ECO:0000313" key="13">
    <source>
        <dbReference type="Proteomes" id="UP000437068"/>
    </source>
</evidence>
<evidence type="ECO:0000313" key="12">
    <source>
        <dbReference type="Proteomes" id="UP000433483"/>
    </source>
</evidence>
<name>A0A6A3QTX6_9STRA</name>
<dbReference type="Proteomes" id="UP000476176">
    <property type="component" value="Unassembled WGS sequence"/>
</dbReference>
<proteinExistence type="predicted"/>
<dbReference type="EMBL" id="QXGC01001746">
    <property type="protein sequence ID" value="KAE9196822.1"/>
    <property type="molecule type" value="Genomic_DNA"/>
</dbReference>
<dbReference type="EMBL" id="QXFW01001869">
    <property type="protein sequence ID" value="KAE8984790.1"/>
    <property type="molecule type" value="Genomic_DNA"/>
</dbReference>
<evidence type="ECO:0000313" key="19">
    <source>
        <dbReference type="Proteomes" id="UP000488956"/>
    </source>
</evidence>
<keyword evidence="12" id="KW-1185">Reference proteome</keyword>
<evidence type="ECO:0000313" key="5">
    <source>
        <dbReference type="EMBL" id="KAE9083761.1"/>
    </source>
</evidence>
<dbReference type="EMBL" id="QXFZ01001899">
    <property type="protein sequence ID" value="KAE9083411.1"/>
    <property type="molecule type" value="Genomic_DNA"/>
</dbReference>
<dbReference type="EMBL" id="QXFX01001860">
    <property type="protein sequence ID" value="KAE9083761.1"/>
    <property type="molecule type" value="Genomic_DNA"/>
</dbReference>
<protein>
    <submittedName>
        <fullName evidence="4">Uncharacterized protein</fullName>
    </submittedName>
</protein>
<dbReference type="Proteomes" id="UP000488956">
    <property type="component" value="Unassembled WGS sequence"/>
</dbReference>
<evidence type="ECO:0000313" key="9">
    <source>
        <dbReference type="EMBL" id="KAE9197249.1"/>
    </source>
</evidence>
<dbReference type="EMBL" id="QXGF01001918">
    <property type="protein sequence ID" value="KAE8927060.1"/>
    <property type="molecule type" value="Genomic_DNA"/>
</dbReference>
<dbReference type="Proteomes" id="UP000440367">
    <property type="component" value="Unassembled WGS sequence"/>
</dbReference>
<evidence type="ECO:0000313" key="18">
    <source>
        <dbReference type="Proteomes" id="UP000476176"/>
    </source>
</evidence>
<accession>A0A6A3QTX6</accession>
<evidence type="ECO:0000256" key="1">
    <source>
        <dbReference type="SAM" id="MobiDB-lite"/>
    </source>
</evidence>
<dbReference type="Proteomes" id="UP000437068">
    <property type="component" value="Unassembled WGS sequence"/>
</dbReference>
<evidence type="ECO:0000313" key="15">
    <source>
        <dbReference type="Proteomes" id="UP000440732"/>
    </source>
</evidence>
<evidence type="ECO:0000313" key="8">
    <source>
        <dbReference type="EMBL" id="KAE9196822.1"/>
    </source>
</evidence>
<dbReference type="Proteomes" id="UP000440732">
    <property type="component" value="Unassembled WGS sequence"/>
</dbReference>
<reference evidence="11 12" key="1">
    <citation type="submission" date="2018-08" db="EMBL/GenBank/DDBJ databases">
        <title>Genomic investigation of the strawberry pathogen Phytophthora fragariae indicates pathogenicity is determined by transcriptional variation in three key races.</title>
        <authorList>
            <person name="Adams T.M."/>
            <person name="Armitage A.D."/>
            <person name="Sobczyk M.K."/>
            <person name="Bates H.J."/>
            <person name="Dunwell J.M."/>
            <person name="Nellist C.F."/>
            <person name="Harrison R.J."/>
        </authorList>
    </citation>
    <scope>NUCLEOTIDE SEQUENCE [LARGE SCALE GENOMIC DNA]</scope>
    <source>
        <strain evidence="10 13">A4</strain>
        <strain evidence="9 14">BC-1</strain>
        <strain evidence="8 18">BC-23</strain>
        <strain evidence="7 12">NOV-27</strain>
        <strain evidence="6 15">NOV-5</strain>
        <strain evidence="4 16">NOV-71</strain>
        <strain evidence="2 11">NOV-9</strain>
        <strain evidence="5 19">ONT-3</strain>
        <strain evidence="3 17">SCRP245</strain>
    </source>
</reference>
<organism evidence="4 16">
    <name type="scientific">Phytophthora fragariae</name>
    <dbReference type="NCBI Taxonomy" id="53985"/>
    <lineage>
        <taxon>Eukaryota</taxon>
        <taxon>Sar</taxon>
        <taxon>Stramenopiles</taxon>
        <taxon>Oomycota</taxon>
        <taxon>Peronosporomycetes</taxon>
        <taxon>Peronosporales</taxon>
        <taxon>Peronosporaceae</taxon>
        <taxon>Phytophthora</taxon>
    </lineage>
</organism>
<dbReference type="Proteomes" id="UP000433483">
    <property type="component" value="Unassembled WGS sequence"/>
</dbReference>
<evidence type="ECO:0000313" key="2">
    <source>
        <dbReference type="EMBL" id="KAE8927060.1"/>
    </source>
</evidence>
<feature type="region of interest" description="Disordered" evidence="1">
    <location>
        <begin position="97"/>
        <end position="123"/>
    </location>
</feature>
<dbReference type="Proteomes" id="UP000460718">
    <property type="component" value="Unassembled WGS sequence"/>
</dbReference>
<dbReference type="Proteomes" id="UP000441208">
    <property type="component" value="Unassembled WGS sequence"/>
</dbReference>
<dbReference type="AlphaFoldDB" id="A0A6A3QTX6"/>
<evidence type="ECO:0000313" key="3">
    <source>
        <dbReference type="EMBL" id="KAE8984790.1"/>
    </source>
</evidence>
<dbReference type="EMBL" id="QXGB01001910">
    <property type="protein sequence ID" value="KAE9183889.1"/>
    <property type="molecule type" value="Genomic_DNA"/>
</dbReference>
<evidence type="ECO:0000313" key="6">
    <source>
        <dbReference type="EMBL" id="KAE9108290.1"/>
    </source>
</evidence>
<dbReference type="EMBL" id="QXGA01001875">
    <property type="protein sequence ID" value="KAE9108290.1"/>
    <property type="molecule type" value="Genomic_DNA"/>
</dbReference>
<evidence type="ECO:0000313" key="17">
    <source>
        <dbReference type="Proteomes" id="UP000460718"/>
    </source>
</evidence>
<evidence type="ECO:0000313" key="4">
    <source>
        <dbReference type="EMBL" id="KAE9083411.1"/>
    </source>
</evidence>
<dbReference type="EMBL" id="QXGE01001933">
    <property type="protein sequence ID" value="KAE9286683.1"/>
    <property type="molecule type" value="Genomic_DNA"/>
</dbReference>